<protein>
    <submittedName>
        <fullName evidence="1">Uncharacterized protein</fullName>
    </submittedName>
</protein>
<proteinExistence type="predicted"/>
<dbReference type="Proteomes" id="UP000828048">
    <property type="component" value="Chromosome 4"/>
</dbReference>
<dbReference type="EMBL" id="CM037154">
    <property type="protein sequence ID" value="KAH7860518.1"/>
    <property type="molecule type" value="Genomic_DNA"/>
</dbReference>
<organism evidence="1 2">
    <name type="scientific">Vaccinium darrowii</name>
    <dbReference type="NCBI Taxonomy" id="229202"/>
    <lineage>
        <taxon>Eukaryota</taxon>
        <taxon>Viridiplantae</taxon>
        <taxon>Streptophyta</taxon>
        <taxon>Embryophyta</taxon>
        <taxon>Tracheophyta</taxon>
        <taxon>Spermatophyta</taxon>
        <taxon>Magnoliopsida</taxon>
        <taxon>eudicotyledons</taxon>
        <taxon>Gunneridae</taxon>
        <taxon>Pentapetalae</taxon>
        <taxon>asterids</taxon>
        <taxon>Ericales</taxon>
        <taxon>Ericaceae</taxon>
        <taxon>Vaccinioideae</taxon>
        <taxon>Vaccinieae</taxon>
        <taxon>Vaccinium</taxon>
    </lineage>
</organism>
<accession>A0ACB7Z3L8</accession>
<name>A0ACB7Z3L8_9ERIC</name>
<comment type="caution">
    <text evidence="1">The sequence shown here is derived from an EMBL/GenBank/DDBJ whole genome shotgun (WGS) entry which is preliminary data.</text>
</comment>
<reference evidence="1 2" key="1">
    <citation type="journal article" date="2021" name="Hortic Res">
        <title>High-quality reference genome and annotation aids understanding of berry development for evergreen blueberry (Vaccinium darrowii).</title>
        <authorList>
            <person name="Yu J."/>
            <person name="Hulse-Kemp A.M."/>
            <person name="Babiker E."/>
            <person name="Staton M."/>
        </authorList>
    </citation>
    <scope>NUCLEOTIDE SEQUENCE [LARGE SCALE GENOMIC DNA]</scope>
    <source>
        <strain evidence="2">cv. NJ 8807/NJ 8810</strain>
        <tissue evidence="1">Young leaf</tissue>
    </source>
</reference>
<sequence length="186" mass="20416">MGFPCNSSSFSLLSLLVVLLLVGLSSQSPSVKETVGYDFICRKTANLDLCLEIFESDPRSAVADVKGLAQIADDACEASANQTLKTLGLLINSTMSSPILKERFETCVRYYDIVIANLDMAKRLLASPKYTSALDYSQVAKNYIDDCDALFQSSPISAKPAELEKVTKKSLDLVLIFRVILDVFLR</sequence>
<gene>
    <name evidence="1" type="ORF">Vadar_014381</name>
</gene>
<keyword evidence="2" id="KW-1185">Reference proteome</keyword>
<evidence type="ECO:0000313" key="2">
    <source>
        <dbReference type="Proteomes" id="UP000828048"/>
    </source>
</evidence>
<evidence type="ECO:0000313" key="1">
    <source>
        <dbReference type="EMBL" id="KAH7860518.1"/>
    </source>
</evidence>